<name>A0A7C1JSI3_9CHLR</name>
<organism evidence="1">
    <name type="scientific">Caldilinea aerophila</name>
    <dbReference type="NCBI Taxonomy" id="133453"/>
    <lineage>
        <taxon>Bacteria</taxon>
        <taxon>Bacillati</taxon>
        <taxon>Chloroflexota</taxon>
        <taxon>Caldilineae</taxon>
        <taxon>Caldilineales</taxon>
        <taxon>Caldilineaceae</taxon>
        <taxon>Caldilinea</taxon>
    </lineage>
</organism>
<dbReference type="AlphaFoldDB" id="A0A7C1JSI3"/>
<comment type="caution">
    <text evidence="1">The sequence shown here is derived from an EMBL/GenBank/DDBJ whole genome shotgun (WGS) entry which is preliminary data.</text>
</comment>
<accession>A0A7C1JSI3</accession>
<dbReference type="EMBL" id="DSMG01000193">
    <property type="protein sequence ID" value="HDX33445.1"/>
    <property type="molecule type" value="Genomic_DNA"/>
</dbReference>
<sequence length="530" mass="60483">MLQRQTQTAAFWRDQFEVTADDVEFLHQQLLDHQKPMPLQALAIALIQEYLRRENAKIEQELRKGAIYLPKNRYEIGQKLVFPALEFAVGEVVDVRPGRNPEHGEFDVIKVKFENGQKVREFAAGLQTPHRLNLENGERLLHDDALLSPEEIYRLYKTEIEESLLYALEEGDRSGEFVQVDGEWLLADMLAEVHIGHLNIAEAMIEIQGKPLSAEQLLTEVELDSNVSLDMRITSLNHALSKDERFVQLASSQGPLWYLRRLLPPEVQTTPPLLRYRPVLYNRSVLSVEMLQLEWELDDEWGESSLSTELPSIVPSTSLTLLYPHRRYGVLPLSSRTRSFFPQQKGGISPVTLVDGRWGVRYEGWVVREGRYVAGLSKWMEEHQIPVGAFITIERSASSDEVIVDFRTRRPKREWARVAQADLEHNALLFEMNKVMVACEYDETMIVAAQDIEALDRLAQQIQQQGIDVAQIVAQVTPELIKLNPQGTVHAKSVYSAVNMVLRTPPGPVFFALLSNRRFRDLGNGLFALS</sequence>
<gene>
    <name evidence="1" type="ORF">ENQ20_18465</name>
</gene>
<evidence type="ECO:0000313" key="1">
    <source>
        <dbReference type="EMBL" id="HDX33445.1"/>
    </source>
</evidence>
<proteinExistence type="predicted"/>
<protein>
    <submittedName>
        <fullName evidence="1">Uncharacterized protein</fullName>
    </submittedName>
</protein>
<reference evidence="1" key="1">
    <citation type="journal article" date="2020" name="mSystems">
        <title>Genome- and Community-Level Interaction Insights into Carbon Utilization and Element Cycling Functions of Hydrothermarchaeota in Hydrothermal Sediment.</title>
        <authorList>
            <person name="Zhou Z."/>
            <person name="Liu Y."/>
            <person name="Xu W."/>
            <person name="Pan J."/>
            <person name="Luo Z.H."/>
            <person name="Li M."/>
        </authorList>
    </citation>
    <scope>NUCLEOTIDE SEQUENCE [LARGE SCALE GENOMIC DNA]</scope>
    <source>
        <strain evidence="1">SpSt-289</strain>
    </source>
</reference>